<dbReference type="Gene3D" id="1.25.40.20">
    <property type="entry name" value="Ankyrin repeat-containing domain"/>
    <property type="match status" value="1"/>
</dbReference>
<dbReference type="Proteomes" id="UP000663856">
    <property type="component" value="Unassembled WGS sequence"/>
</dbReference>
<evidence type="ECO:0000256" key="1">
    <source>
        <dbReference type="ARBA" id="ARBA00009558"/>
    </source>
</evidence>
<evidence type="ECO:0000259" key="8">
    <source>
        <dbReference type="PROSITE" id="PS50053"/>
    </source>
</evidence>
<feature type="repeat" description="ANK" evidence="6">
    <location>
        <begin position="212"/>
        <end position="244"/>
    </location>
</feature>
<keyword evidence="3 7" id="KW-0808">Transferase</keyword>
<dbReference type="PROSITE" id="PS50297">
    <property type="entry name" value="ANK_REP_REGION"/>
    <property type="match status" value="1"/>
</dbReference>
<keyword evidence="6" id="KW-0040">ANK repeat</keyword>
<dbReference type="PROSITE" id="PS50088">
    <property type="entry name" value="ANK_REPEAT"/>
    <property type="match status" value="1"/>
</dbReference>
<dbReference type="EMBL" id="CAJNRG010001649">
    <property type="protein sequence ID" value="CAF2036467.1"/>
    <property type="molecule type" value="Genomic_DNA"/>
</dbReference>
<comment type="caution">
    <text evidence="10">The sequence shown here is derived from an EMBL/GenBank/DDBJ whole genome shotgun (WGS) entry which is preliminary data.</text>
</comment>
<dbReference type="PROSITE" id="PS51996">
    <property type="entry name" value="TR_MART"/>
    <property type="match status" value="1"/>
</dbReference>
<keyword evidence="4" id="KW-0548">Nucleotidyltransferase</keyword>
<keyword evidence="2 7" id="KW-0328">Glycosyltransferase</keyword>
<evidence type="ECO:0000313" key="14">
    <source>
        <dbReference type="Proteomes" id="UP000663834"/>
    </source>
</evidence>
<name>A0A815IJB7_9BILA</name>
<evidence type="ECO:0000313" key="12">
    <source>
        <dbReference type="EMBL" id="CAF2036467.1"/>
    </source>
</evidence>
<dbReference type="PROSITE" id="PS50053">
    <property type="entry name" value="UBIQUITIN_2"/>
    <property type="match status" value="2"/>
</dbReference>
<dbReference type="Gene3D" id="3.90.176.10">
    <property type="entry name" value="Toxin ADP-ribosyltransferase, Chain A, domain 1"/>
    <property type="match status" value="1"/>
</dbReference>
<evidence type="ECO:0000256" key="6">
    <source>
        <dbReference type="PROSITE-ProRule" id="PRU00023"/>
    </source>
</evidence>
<dbReference type="Gene3D" id="3.10.20.90">
    <property type="entry name" value="Phosphatidylinositol 3-kinase Catalytic Subunit, Chain A, domain 1"/>
    <property type="match status" value="2"/>
</dbReference>
<evidence type="ECO:0000256" key="4">
    <source>
        <dbReference type="ARBA" id="ARBA00022695"/>
    </source>
</evidence>
<reference evidence="10" key="1">
    <citation type="submission" date="2021-02" db="EMBL/GenBank/DDBJ databases">
        <authorList>
            <person name="Nowell W R."/>
        </authorList>
    </citation>
    <scope>NUCLEOTIDE SEQUENCE</scope>
</reference>
<keyword evidence="7" id="KW-0521">NADP</keyword>
<dbReference type="OrthoDB" id="194358at2759"/>
<comment type="similarity">
    <text evidence="1 7">Belongs to the Arg-specific ADP-ribosyltransferase family.</text>
</comment>
<dbReference type="SUPFAM" id="SSF48403">
    <property type="entry name" value="Ankyrin repeat"/>
    <property type="match status" value="1"/>
</dbReference>
<evidence type="ECO:0000313" key="11">
    <source>
        <dbReference type="EMBL" id="CAF2032936.1"/>
    </source>
</evidence>
<dbReference type="InterPro" id="IPR000626">
    <property type="entry name" value="Ubiquitin-like_dom"/>
</dbReference>
<dbReference type="Proteomes" id="UP000663887">
    <property type="component" value="Unassembled WGS sequence"/>
</dbReference>
<evidence type="ECO:0000313" key="9">
    <source>
        <dbReference type="EMBL" id="CAF1148506.1"/>
    </source>
</evidence>
<protein>
    <recommendedName>
        <fullName evidence="7">NAD(P)(+)--arginine ADP-ribosyltransferase</fullName>
        <ecNumber evidence="7">2.4.2.31</ecNumber>
    </recommendedName>
    <alternativeName>
        <fullName evidence="7">Mono(ADP-ribosyl)transferase</fullName>
    </alternativeName>
</protein>
<feature type="domain" description="Ubiquitin-like" evidence="8">
    <location>
        <begin position="81"/>
        <end position="150"/>
    </location>
</feature>
<dbReference type="InterPro" id="IPR002110">
    <property type="entry name" value="Ankyrin_rpt"/>
</dbReference>
<accession>A0A815IJB7</accession>
<dbReference type="GO" id="GO:0016779">
    <property type="term" value="F:nucleotidyltransferase activity"/>
    <property type="evidence" value="ECO:0007669"/>
    <property type="project" value="UniProtKB-KW"/>
</dbReference>
<dbReference type="EMBL" id="CAJNRF010002040">
    <property type="protein sequence ID" value="CAF2032936.1"/>
    <property type="molecule type" value="Genomic_DNA"/>
</dbReference>
<dbReference type="EC" id="2.4.2.31" evidence="7"/>
<evidence type="ECO:0000256" key="2">
    <source>
        <dbReference type="ARBA" id="ARBA00022676"/>
    </source>
</evidence>
<dbReference type="EMBL" id="CAJNRE010021352">
    <property type="protein sequence ID" value="CAF2256878.1"/>
    <property type="molecule type" value="Genomic_DNA"/>
</dbReference>
<dbReference type="InterPro" id="IPR050158">
    <property type="entry name" value="Ubiquitin_ubiquitin-like"/>
</dbReference>
<dbReference type="InterPro" id="IPR029071">
    <property type="entry name" value="Ubiquitin-like_domsf"/>
</dbReference>
<dbReference type="Pfam" id="PF00240">
    <property type="entry name" value="ubiquitin"/>
    <property type="match status" value="2"/>
</dbReference>
<dbReference type="InterPro" id="IPR000768">
    <property type="entry name" value="ART"/>
</dbReference>
<dbReference type="EMBL" id="CAJNOW010002909">
    <property type="protein sequence ID" value="CAF1366725.1"/>
    <property type="molecule type" value="Genomic_DNA"/>
</dbReference>
<dbReference type="InterPro" id="IPR036770">
    <property type="entry name" value="Ankyrin_rpt-contain_sf"/>
</dbReference>
<dbReference type="PANTHER" id="PTHR10666">
    <property type="entry name" value="UBIQUITIN"/>
    <property type="match status" value="1"/>
</dbReference>
<evidence type="ECO:0000313" key="13">
    <source>
        <dbReference type="EMBL" id="CAF2256878.1"/>
    </source>
</evidence>
<evidence type="ECO:0000256" key="3">
    <source>
        <dbReference type="ARBA" id="ARBA00022679"/>
    </source>
</evidence>
<dbReference type="SMART" id="SM00248">
    <property type="entry name" value="ANK"/>
    <property type="match status" value="1"/>
</dbReference>
<dbReference type="EMBL" id="CAJNOV010003630">
    <property type="protein sequence ID" value="CAF1148506.1"/>
    <property type="molecule type" value="Genomic_DNA"/>
</dbReference>
<dbReference type="SMART" id="SM00213">
    <property type="entry name" value="UBQ"/>
    <property type="match status" value="2"/>
</dbReference>
<organism evidence="10 14">
    <name type="scientific">Rotaria magnacalcarata</name>
    <dbReference type="NCBI Taxonomy" id="392030"/>
    <lineage>
        <taxon>Eukaryota</taxon>
        <taxon>Metazoa</taxon>
        <taxon>Spiralia</taxon>
        <taxon>Gnathifera</taxon>
        <taxon>Rotifera</taxon>
        <taxon>Eurotatoria</taxon>
        <taxon>Bdelloidea</taxon>
        <taxon>Philodinida</taxon>
        <taxon>Philodinidae</taxon>
        <taxon>Rotaria</taxon>
    </lineage>
</organism>
<dbReference type="AlphaFoldDB" id="A0A815IJB7"/>
<keyword evidence="7" id="KW-0520">NAD</keyword>
<dbReference type="SUPFAM" id="SSF54236">
    <property type="entry name" value="Ubiquitin-like"/>
    <property type="match status" value="2"/>
</dbReference>
<dbReference type="Pfam" id="PF12796">
    <property type="entry name" value="Ank_2"/>
    <property type="match status" value="1"/>
</dbReference>
<dbReference type="GO" id="GO:0106274">
    <property type="term" value="F:NAD+-protein-arginine ADP-ribosyltransferase activity"/>
    <property type="evidence" value="ECO:0007669"/>
    <property type="project" value="UniProtKB-EC"/>
</dbReference>
<dbReference type="Proteomes" id="UP000663824">
    <property type="component" value="Unassembled WGS sequence"/>
</dbReference>
<evidence type="ECO:0000256" key="7">
    <source>
        <dbReference type="RuleBase" id="RU361228"/>
    </source>
</evidence>
<sequence length="513" mass="58459">MIIKTEAHEDVSINIGTSNTIRHVKEKILHTMGIPLHQQLLVFVGMELEDDLTLSHYDIDNTSTVHLIPMYFGLNNTNDISEVTVNIEDGDTITLQIEPSNTIREIKEKIRDHEGIPVEQQFLAIGGVEVDDDRTLSYYHVGNDSNIHLIRMGYDTSTVVHSSTDPGTVLNISSEPKPLSDFYVACRDNNVAALQKLLQTLPVEEMNKLEPNQSTGLHVACFRGHKEVVKLLLKKGVSRSIMNRYRCLPYEEAASNDIKRLFERIPDNSRYVANSGRVEWLLVAANTKAMAARNVEAIKKYGTPQFEHYAKQIIDNYINPHFQHVEKYEELLGFFNMAVLEKDPRYLIKAYTAETGFYTKLNVDLASETAVGKLERQIYLGILTFNPCFDKFRFSGEVYRGMRLTDDDLEEYGVNKQVMTKSFLSGTVDKNQTDYFLGKFKRKNVHGNEVKMGVICTYIIRDKQCSLDLTNISEYPSEKEVLIFPYTVFTVTQIQSISQNDGNAKKHIILTQC</sequence>
<evidence type="ECO:0000313" key="10">
    <source>
        <dbReference type="EMBL" id="CAF1366725.1"/>
    </source>
</evidence>
<dbReference type="SUPFAM" id="SSF56399">
    <property type="entry name" value="ADP-ribosylation"/>
    <property type="match status" value="1"/>
</dbReference>
<dbReference type="Pfam" id="PF01129">
    <property type="entry name" value="ART"/>
    <property type="match status" value="1"/>
</dbReference>
<comment type="catalytic activity">
    <reaction evidence="5 7">
        <text>L-arginyl-[protein] + NAD(+) = N(omega)-(ADP-D-ribosyl)-L-arginyl-[protein] + nicotinamide + H(+)</text>
        <dbReference type="Rhea" id="RHEA:19149"/>
        <dbReference type="Rhea" id="RHEA-COMP:10532"/>
        <dbReference type="Rhea" id="RHEA-COMP:15087"/>
        <dbReference type="ChEBI" id="CHEBI:15378"/>
        <dbReference type="ChEBI" id="CHEBI:17154"/>
        <dbReference type="ChEBI" id="CHEBI:29965"/>
        <dbReference type="ChEBI" id="CHEBI:57540"/>
        <dbReference type="ChEBI" id="CHEBI:142554"/>
        <dbReference type="EC" id="2.4.2.31"/>
    </reaction>
</comment>
<dbReference type="CDD" id="cd17039">
    <property type="entry name" value="Ubl_ubiquitin_like"/>
    <property type="match status" value="2"/>
</dbReference>
<dbReference type="Proteomes" id="UP000663834">
    <property type="component" value="Unassembled WGS sequence"/>
</dbReference>
<proteinExistence type="inferred from homology"/>
<gene>
    <name evidence="9" type="ORF">CJN711_LOCUS9407</name>
    <name evidence="10" type="ORF">KQP761_LOCUS8013</name>
    <name evidence="13" type="ORF">MBJ925_LOCUS38257</name>
    <name evidence="11" type="ORF">WKI299_LOCUS6857</name>
    <name evidence="12" type="ORF">XDN619_LOCUS5995</name>
</gene>
<evidence type="ECO:0000256" key="5">
    <source>
        <dbReference type="ARBA" id="ARBA00047597"/>
    </source>
</evidence>
<feature type="domain" description="Ubiquitin-like" evidence="8">
    <location>
        <begin position="1"/>
        <end position="68"/>
    </location>
</feature>
<dbReference type="PRINTS" id="PR00348">
    <property type="entry name" value="UBIQUITIN"/>
</dbReference>
<dbReference type="InterPro" id="IPR019956">
    <property type="entry name" value="Ubiquitin_dom"/>
</dbReference>
<dbReference type="Proteomes" id="UP000663855">
    <property type="component" value="Unassembled WGS sequence"/>
</dbReference>